<keyword evidence="2" id="KW-1185">Reference proteome</keyword>
<dbReference type="PANTHER" id="PTHR32432">
    <property type="entry name" value="CELL DIVISION PROTEIN FTSA-RELATED"/>
    <property type="match status" value="1"/>
</dbReference>
<dbReference type="EMBL" id="JAFBEV010000017">
    <property type="protein sequence ID" value="MBM7658473.1"/>
    <property type="molecule type" value="Genomic_DNA"/>
</dbReference>
<dbReference type="PIRSF" id="PIRSF012293">
    <property type="entry name" value="EutA"/>
    <property type="match status" value="1"/>
</dbReference>
<dbReference type="Proteomes" id="UP000823201">
    <property type="component" value="Unassembled WGS sequence"/>
</dbReference>
<protein>
    <submittedName>
        <fullName evidence="1">Ethanolamine utilization protein EutA</fullName>
    </submittedName>
</protein>
<proteinExistence type="predicted"/>
<dbReference type="Pfam" id="PF06277">
    <property type="entry name" value="EutA"/>
    <property type="match status" value="1"/>
</dbReference>
<sequence length="479" mass="51736">MESTVLSVGIDIGTSTTQLVLSRLTLQNKASSFSVPNIVISKKEIIYQSAIIFTPLMDGYTIDYPQIAQFVAQEYLNAGIDREAIQIGAIIITGETARKENAERVVQTLSHDAGDFVVATAGPDLEGILAAKGAGAGKYSKGKKAPIINLDIGGGTTNLAALDGDQVLDTACFDIGGRLIRIDPISMEVSYIAPKIKYLIHQLNIGVHEGSVLQSAKQLNPIIDVLVRVLENSVGVGERNPFFDHLITNHSFSKLDPSLVRLITFSGGVADCMEQDETQNPFIYGDIGLLLGRKLRESMIFQHKTVVHSHETIRATVVGAGSYSVTVSGSTISYTQSVLPLRNIPILRLAIEKAKLDTGKLANCIKNQLEVFRINGVLANVAIYMTGLSSPTFAQLQSCAKAIRLGADELIKNEVPLIVMTDEDIAKALGHSLFTFLPPKYPYVCIDRIRVGSGDYIDIGEPVAHAAVLPVSVKTLLFY</sequence>
<dbReference type="SUPFAM" id="SSF53067">
    <property type="entry name" value="Actin-like ATPase domain"/>
    <property type="match status" value="1"/>
</dbReference>
<gene>
    <name evidence="1" type="ORF">JOC27_001926</name>
</gene>
<evidence type="ECO:0000313" key="2">
    <source>
        <dbReference type="Proteomes" id="UP000823201"/>
    </source>
</evidence>
<comment type="caution">
    <text evidence="1">The sequence shown here is derived from an EMBL/GenBank/DDBJ whole genome shotgun (WGS) entry which is preliminary data.</text>
</comment>
<dbReference type="RefSeq" id="WP_205007034.1">
    <property type="nucleotide sequence ID" value="NZ_CBCRXA010000008.1"/>
</dbReference>
<evidence type="ECO:0000313" key="1">
    <source>
        <dbReference type="EMBL" id="MBM7658473.1"/>
    </source>
</evidence>
<accession>A0ABS2Q9K8</accession>
<reference evidence="1 2" key="1">
    <citation type="submission" date="2021-01" db="EMBL/GenBank/DDBJ databases">
        <title>Genomic Encyclopedia of Type Strains, Phase IV (KMG-IV): sequencing the most valuable type-strain genomes for metagenomic binning, comparative biology and taxonomic classification.</title>
        <authorList>
            <person name="Goeker M."/>
        </authorList>
    </citation>
    <scope>NUCLEOTIDE SEQUENCE [LARGE SCALE GENOMIC DNA]</scope>
    <source>
        <strain evidence="1 2">DSM 100968</strain>
    </source>
</reference>
<dbReference type="InterPro" id="IPR043129">
    <property type="entry name" value="ATPase_NBD"/>
</dbReference>
<dbReference type="PANTHER" id="PTHR32432:SF13">
    <property type="entry name" value="ETHANOLAMINE AMMONIA-LYASE REACTIVASE EUTA"/>
    <property type="match status" value="1"/>
</dbReference>
<dbReference type="InterPro" id="IPR009377">
    <property type="entry name" value="EutA"/>
</dbReference>
<dbReference type="InterPro" id="IPR050696">
    <property type="entry name" value="FtsA/MreB"/>
</dbReference>
<organism evidence="1 2">
    <name type="scientific">Sporolactobacillus spathodeae</name>
    <dbReference type="NCBI Taxonomy" id="1465502"/>
    <lineage>
        <taxon>Bacteria</taxon>
        <taxon>Bacillati</taxon>
        <taxon>Bacillota</taxon>
        <taxon>Bacilli</taxon>
        <taxon>Bacillales</taxon>
        <taxon>Sporolactobacillaceae</taxon>
        <taxon>Sporolactobacillus</taxon>
    </lineage>
</organism>
<name>A0ABS2Q9K8_9BACL</name>